<protein>
    <submittedName>
        <fullName evidence="3">Phosphate-binding protein PstS 1</fullName>
    </submittedName>
</protein>
<dbReference type="PANTHER" id="PTHR30570:SF1">
    <property type="entry name" value="PHOSPHATE-BINDING PROTEIN PSTS"/>
    <property type="match status" value="1"/>
</dbReference>
<dbReference type="EMBL" id="CP013118">
    <property type="protein sequence ID" value="ALO16428.1"/>
    <property type="molecule type" value="Genomic_DNA"/>
</dbReference>
<dbReference type="InterPro" id="IPR024370">
    <property type="entry name" value="PBP_domain"/>
</dbReference>
<dbReference type="KEGG" id="blq:L21SP5_02808"/>
<accession>A0A0S2I308</accession>
<dbReference type="OrthoDB" id="1082996at2"/>
<evidence type="ECO:0000313" key="4">
    <source>
        <dbReference type="Proteomes" id="UP000064893"/>
    </source>
</evidence>
<dbReference type="Proteomes" id="UP000064893">
    <property type="component" value="Chromosome"/>
</dbReference>
<proteinExistence type="predicted"/>
<dbReference type="AlphaFoldDB" id="A0A0S2I308"/>
<evidence type="ECO:0000256" key="1">
    <source>
        <dbReference type="ARBA" id="ARBA00022729"/>
    </source>
</evidence>
<reference evidence="3 4" key="1">
    <citation type="submission" date="2015-11" db="EMBL/GenBank/DDBJ databases">
        <title>Description and complete genome sequence of a novel strain predominating in hypersaline microbial mats and representing a new family of the Bacteriodetes phylum.</title>
        <authorList>
            <person name="Spring S."/>
            <person name="Bunk B."/>
            <person name="Sproer C."/>
            <person name="Klenk H.-P."/>
        </authorList>
    </citation>
    <scope>NUCLEOTIDE SEQUENCE [LARGE SCALE GENOMIC DNA]</scope>
    <source>
        <strain evidence="3 4">L21-Spi-D4</strain>
    </source>
</reference>
<keyword evidence="1" id="KW-0732">Signal</keyword>
<dbReference type="PATRIC" id="fig|1307839.3.peg.2946"/>
<dbReference type="SUPFAM" id="SSF53850">
    <property type="entry name" value="Periplasmic binding protein-like II"/>
    <property type="match status" value="1"/>
</dbReference>
<dbReference type="PROSITE" id="PS51257">
    <property type="entry name" value="PROKAR_LIPOPROTEIN"/>
    <property type="match status" value="1"/>
</dbReference>
<organism evidence="3 4">
    <name type="scientific">Salinivirga cyanobacteriivorans</name>
    <dbReference type="NCBI Taxonomy" id="1307839"/>
    <lineage>
        <taxon>Bacteria</taxon>
        <taxon>Pseudomonadati</taxon>
        <taxon>Bacteroidota</taxon>
        <taxon>Bacteroidia</taxon>
        <taxon>Bacteroidales</taxon>
        <taxon>Salinivirgaceae</taxon>
        <taxon>Salinivirga</taxon>
    </lineage>
</organism>
<dbReference type="PANTHER" id="PTHR30570">
    <property type="entry name" value="PERIPLASMIC PHOSPHATE BINDING COMPONENT OF PHOSPHATE ABC TRANSPORTER"/>
    <property type="match status" value="1"/>
</dbReference>
<feature type="domain" description="PBP" evidence="2">
    <location>
        <begin position="28"/>
        <end position="285"/>
    </location>
</feature>
<dbReference type="Gene3D" id="3.40.190.10">
    <property type="entry name" value="Periplasmic binding protein-like II"/>
    <property type="match status" value="2"/>
</dbReference>
<dbReference type="RefSeq" id="WP_057953800.1">
    <property type="nucleotide sequence ID" value="NZ_CP013118.1"/>
</dbReference>
<sequence>MKRTPIILLSITLLALSGCVSKKQKENTLNFSGAFALYPLNIKWAEEYKKTHEDVRFNISGGGAGKGMADALAGTVDLGMFSREIAQAEMDKGVWWVGLCKDAVIPTISKDNPYLEALKKRGITRDEFRKIFIEGSIKSWSEILPTTGDKPITVYTRSDACGAAGTWAKYLGGTQEDLAGVGVHGDPALAQAVSIDKFGLGFNNTIYIYDVKSNEKRPGMEIIPLDQNENGKIDPEESFYSTFDNVLAAIANGNYPSPPARELYFVSKGKPIKKATLDYLKWTLTEGQKFVKEAGYVRITQDRIDSYLKKLQQ</sequence>
<keyword evidence="4" id="KW-1185">Reference proteome</keyword>
<dbReference type="STRING" id="1307839.L21SP5_02808"/>
<dbReference type="Pfam" id="PF12849">
    <property type="entry name" value="PBP_like_2"/>
    <property type="match status" value="1"/>
</dbReference>
<evidence type="ECO:0000313" key="3">
    <source>
        <dbReference type="EMBL" id="ALO16428.1"/>
    </source>
</evidence>
<gene>
    <name evidence="3" type="primary">pstS1</name>
    <name evidence="3" type="ORF">L21SP5_02808</name>
</gene>
<name>A0A0S2I308_9BACT</name>
<evidence type="ECO:0000259" key="2">
    <source>
        <dbReference type="Pfam" id="PF12849"/>
    </source>
</evidence>
<dbReference type="InterPro" id="IPR050811">
    <property type="entry name" value="Phosphate_ABC_transporter"/>
</dbReference>